<dbReference type="Gene3D" id="1.25.10.10">
    <property type="entry name" value="Leucine-rich Repeat Variant"/>
    <property type="match status" value="1"/>
</dbReference>
<dbReference type="EMBL" id="LHPG02000007">
    <property type="protein sequence ID" value="PRW57315.1"/>
    <property type="molecule type" value="Genomic_DNA"/>
</dbReference>
<accession>A0A2P6TTC8</accession>
<feature type="region of interest" description="Disordered" evidence="10">
    <location>
        <begin position="1050"/>
        <end position="1073"/>
    </location>
</feature>
<feature type="region of interest" description="Disordered" evidence="10">
    <location>
        <begin position="338"/>
        <end position="387"/>
    </location>
</feature>
<keyword evidence="13" id="KW-1185">Reference proteome</keyword>
<keyword evidence="2" id="KW-0723">Serine/threonine-protein kinase</keyword>
<feature type="domain" description="Protein kinase" evidence="11">
    <location>
        <begin position="23"/>
        <end position="310"/>
    </location>
</feature>
<evidence type="ECO:0000256" key="9">
    <source>
        <dbReference type="PROSITE-ProRule" id="PRU00221"/>
    </source>
</evidence>
<dbReference type="SUPFAM" id="SSF102405">
    <property type="entry name" value="MCP/YpsA-like"/>
    <property type="match status" value="1"/>
</dbReference>
<feature type="compositionally biased region" description="Pro residues" evidence="10">
    <location>
        <begin position="872"/>
        <end position="893"/>
    </location>
</feature>
<evidence type="ECO:0000256" key="3">
    <source>
        <dbReference type="ARBA" id="ARBA00022574"/>
    </source>
</evidence>
<dbReference type="InterPro" id="IPR045162">
    <property type="entry name" value="Vps15-like"/>
</dbReference>
<dbReference type="Gene3D" id="1.10.510.10">
    <property type="entry name" value="Transferase(Phosphotransferase) domain 1"/>
    <property type="match status" value="1"/>
</dbReference>
<proteinExistence type="predicted"/>
<evidence type="ECO:0000256" key="2">
    <source>
        <dbReference type="ARBA" id="ARBA00022527"/>
    </source>
</evidence>
<dbReference type="SUPFAM" id="SSF50978">
    <property type="entry name" value="WD40 repeat-like"/>
    <property type="match status" value="1"/>
</dbReference>
<dbReference type="PROSITE" id="PS50011">
    <property type="entry name" value="PROTEIN_KINASE_DOM"/>
    <property type="match status" value="1"/>
</dbReference>
<dbReference type="EC" id="2.7.11.1" evidence="1"/>
<keyword evidence="5" id="KW-0677">Repeat</keyword>
<dbReference type="InterPro" id="IPR001680">
    <property type="entry name" value="WD40_rpt"/>
</dbReference>
<feature type="compositionally biased region" description="Basic and acidic residues" evidence="10">
    <location>
        <begin position="367"/>
        <end position="381"/>
    </location>
</feature>
<feature type="compositionally biased region" description="Gly residues" evidence="10">
    <location>
        <begin position="411"/>
        <end position="420"/>
    </location>
</feature>
<evidence type="ECO:0000256" key="6">
    <source>
        <dbReference type="ARBA" id="ARBA00022741"/>
    </source>
</evidence>
<dbReference type="Pfam" id="PF00069">
    <property type="entry name" value="Pkinase"/>
    <property type="match status" value="1"/>
</dbReference>
<comment type="caution">
    <text evidence="12">The sequence shown here is derived from an EMBL/GenBank/DDBJ whole genome shotgun (WGS) entry which is preliminary data.</text>
</comment>
<feature type="compositionally biased region" description="Gly residues" evidence="10">
    <location>
        <begin position="339"/>
        <end position="357"/>
    </location>
</feature>
<protein>
    <recommendedName>
        <fullName evidence="1">non-specific serine/threonine protein kinase</fullName>
        <ecNumber evidence="1">2.7.11.1</ecNumber>
    </recommendedName>
</protein>
<name>A0A2P6TTC8_CHLSO</name>
<dbReference type="STRING" id="3076.A0A2P6TTC8"/>
<dbReference type="PROSITE" id="PS50294">
    <property type="entry name" value="WD_REPEATS_REGION"/>
    <property type="match status" value="1"/>
</dbReference>
<feature type="compositionally biased region" description="Low complexity" evidence="10">
    <location>
        <begin position="926"/>
        <end position="937"/>
    </location>
</feature>
<sequence length="1811" mass="189773">MGNQLTAPSRLTAAEAVSELQSVTYKDSLGGGRFFKSALCVHDDGGLVVVKVYAKRPDGPDVRPYKERLAELRAKLAGLDYPHAWPAQRVAETERGVFLLRQYLHANLAQRVSTRPFLTLIEKRWLAYQLLLALAQCHGRGVCHGDIKPENVGLTSWDWAFLIDFAPYKPTLLPADNPADFSFFFDTSGRRRCYLAPERFVDPAAGLGAAAVAAATPLTPAMDVFSLGCVLAELFLDGQPLFDYSRLLAYRLGAALPAALDKVHPSVRGMISHMLQRDPAARHSVEQYLQEAAASLALPPYLASVVHPFFASMLRLDTDARVALVSGEYDEVKAQLLAGGSGSSGSGGGGSSGGGSGNRTASLSPAVERHSAEGSEGHNQEAGEAAGRPPLQQEVAGLLSEAQASLKQLEGRGGSRGSSRGGTPLHTPRDRSAGSSSQAEVPAATEAVDGIQAASGGQQHAAAAQLAGAAGQRPGEQGQQGSALSPPPPPQLQEGMVLVAVLLCTLLRGSRLQEHKARVVGLLCDSAAYCDDETRLQRVLPYLVAATAEPLAAVKCVALRAIARVLAQVRGVPPSEAKVFTEYVLPSLSLLPSEAELAVQVEYASCVAQLAATAQAFLEQLQRRRLQPLAQPAGGSAPGPGSTSASGSALLLNFDEEMGHLRTAVERVVQHFLVGPHPETKLALLPHLARLAAFAGRRDTADVLLPSLLTFFNSQSWQVRAAFYSAFVGVCPSLGPEGVGAIVLPFLDRLVGDPEPAVVAEAVQFLACICSDGLLRKRHILLVAARLCSRPILGPAAPTPVRAAAVAFLAAAAGQLSAADIQAQLLPLALPHLAAEPLSFTDMAQLSQALKADSPGTSSGGDGARVQRPRRPPVVPMRPGYPPAPMPPLPPQPQQRFSSESGGWRSLDSLAAPPPASRPAVGGGSSSVMVTGAAGTAGTAGGPGSRSMLLPPPTASTYSLQVDPRFLHHGSSYLSAALEQSMMAAAGVSGHLVSSGGSTAAQQAQRGTGARLHTSAHWGPADSGMQLVARARRSLPQASSLTRLPAPLMQQQWGEPGGTRQPGSPSSGSGGVRDAMSAALAAGMPGGSADAAHSQHVAPWYPRGVLVAHLAEHKKAINRLAVAGCGTFFASASSDETVKVWDCRRLEKDVSFRSRLTYTAQTGRITSVAACQDSQTIASGSAGGSIHMWRVEYAGRAGAAPERYTGIVSTRQFSPNTGAVLDLAAWGPSLLVYSTARGGLAAWDMRTGGDAWALPCPPVQGALERFVLDPASQNWLLGGTSRGWLCLWDVRFLLPVNSWQHPAGAPIAALALAASPPQRLGLPGTSAPLVYVAAGEQEVGLWDVAEAKCQQVLRVLRPGASEAARRQVPSALAPPAAGLGPPRGADMMSRARQLAISELQAPPARQDGVRALLPTAGGQLLAGGADRTVRCWDSGRPAQSYVVCAPPPPAVPPGAATAAAAAAEAGAGGGAAAEAAAVDVPQYRYAARSVGGVPVLEESCSLQRLAVGAADREQRAAEYELLLARQGWAERAAALCHQLAVTDLARVEASEPLLLSAGADGCVKAWRESNMIAATSCLRAAAPVATAQRRQQPRRPQLQRRPLCRAADEQQSAADGLLVTAGVELPSQGQAVVAGVGDADYINRQLMEILAPKTDYMAEFLAIQNQQPRNLGFFGTRNMGFMHQQLIEVLAYAMLLTGNHIFTSGATGTNAAVIRGALRAEKPELLTVVLPQSMSKQPAESQELLQQVENIIEMPQNDGLPLLEASRICNTDIIGRVQQVICFAFHDSSLLLETCQQAKHESKLVTLFYLD</sequence>
<feature type="region of interest" description="Disordered" evidence="10">
    <location>
        <begin position="849"/>
        <end position="956"/>
    </location>
</feature>
<reference evidence="12 13" key="1">
    <citation type="journal article" date="2018" name="Plant J.">
        <title>Genome sequences of Chlorella sorokiniana UTEX 1602 and Micractinium conductrix SAG 241.80: implications to maltose excretion by a green alga.</title>
        <authorList>
            <person name="Arriola M.B."/>
            <person name="Velmurugan N."/>
            <person name="Zhang Y."/>
            <person name="Plunkett M.H."/>
            <person name="Hondzo H."/>
            <person name="Barney B.M."/>
        </authorList>
    </citation>
    <scope>NUCLEOTIDE SEQUENCE [LARGE SCALE GENOMIC DNA]</scope>
    <source>
        <strain evidence="13">UTEX 1602</strain>
    </source>
</reference>
<feature type="region of interest" description="Disordered" evidence="10">
    <location>
        <begin position="991"/>
        <end position="1021"/>
    </location>
</feature>
<evidence type="ECO:0000256" key="4">
    <source>
        <dbReference type="ARBA" id="ARBA00022679"/>
    </source>
</evidence>
<dbReference type="GO" id="GO:0005770">
    <property type="term" value="C:late endosome"/>
    <property type="evidence" value="ECO:0007669"/>
    <property type="project" value="TreeGrafter"/>
</dbReference>
<dbReference type="GO" id="GO:0004674">
    <property type="term" value="F:protein serine/threonine kinase activity"/>
    <property type="evidence" value="ECO:0007669"/>
    <property type="project" value="UniProtKB-KW"/>
</dbReference>
<dbReference type="InterPro" id="IPR000719">
    <property type="entry name" value="Prot_kinase_dom"/>
</dbReference>
<dbReference type="SMART" id="SM00320">
    <property type="entry name" value="WD40"/>
    <property type="match status" value="5"/>
</dbReference>
<organism evidence="12 13">
    <name type="scientific">Chlorella sorokiniana</name>
    <name type="common">Freshwater green alga</name>
    <dbReference type="NCBI Taxonomy" id="3076"/>
    <lineage>
        <taxon>Eukaryota</taxon>
        <taxon>Viridiplantae</taxon>
        <taxon>Chlorophyta</taxon>
        <taxon>core chlorophytes</taxon>
        <taxon>Trebouxiophyceae</taxon>
        <taxon>Chlorellales</taxon>
        <taxon>Chlorellaceae</taxon>
        <taxon>Chlorella clade</taxon>
        <taxon>Chlorella</taxon>
    </lineage>
</organism>
<dbReference type="InterPro" id="IPR015943">
    <property type="entry name" value="WD40/YVTN_repeat-like_dom_sf"/>
</dbReference>
<dbReference type="SUPFAM" id="SSF56112">
    <property type="entry name" value="Protein kinase-like (PK-like)"/>
    <property type="match status" value="1"/>
</dbReference>
<evidence type="ECO:0000256" key="10">
    <source>
        <dbReference type="SAM" id="MobiDB-lite"/>
    </source>
</evidence>
<gene>
    <name evidence="12" type="ORF">C2E21_3822</name>
</gene>
<dbReference type="GO" id="GO:0016236">
    <property type="term" value="P:macroautophagy"/>
    <property type="evidence" value="ECO:0007669"/>
    <property type="project" value="InterPro"/>
</dbReference>
<dbReference type="GO" id="GO:0034272">
    <property type="term" value="C:phosphatidylinositol 3-kinase complex, class III, type II"/>
    <property type="evidence" value="ECO:0007669"/>
    <property type="project" value="TreeGrafter"/>
</dbReference>
<dbReference type="PANTHER" id="PTHR17583">
    <property type="entry name" value="PHOSPHOINOSITIDE 3-KINASE REGULATORY SUBUNIT 4"/>
    <property type="match status" value="1"/>
</dbReference>
<feature type="compositionally biased region" description="Low complexity" evidence="10">
    <location>
        <begin position="450"/>
        <end position="484"/>
    </location>
</feature>
<evidence type="ECO:0000256" key="8">
    <source>
        <dbReference type="ARBA" id="ARBA00022840"/>
    </source>
</evidence>
<evidence type="ECO:0000256" key="7">
    <source>
        <dbReference type="ARBA" id="ARBA00022777"/>
    </source>
</evidence>
<dbReference type="PANTHER" id="PTHR17583:SF0">
    <property type="entry name" value="PHOSPHOINOSITIDE 3-KINASE REGULATORY SUBUNIT 4"/>
    <property type="match status" value="1"/>
</dbReference>
<dbReference type="SMART" id="SM00220">
    <property type="entry name" value="S_TKc"/>
    <property type="match status" value="1"/>
</dbReference>
<feature type="repeat" description="WD" evidence="9">
    <location>
        <begin position="1158"/>
        <end position="1192"/>
    </location>
</feature>
<evidence type="ECO:0000259" key="11">
    <source>
        <dbReference type="PROSITE" id="PS50011"/>
    </source>
</evidence>
<feature type="compositionally biased region" description="Low complexity" evidence="10">
    <location>
        <begin position="991"/>
        <end position="1011"/>
    </location>
</feature>
<dbReference type="GO" id="GO:0034271">
    <property type="term" value="C:phosphatidylinositol 3-kinase complex, class III, type I"/>
    <property type="evidence" value="ECO:0007669"/>
    <property type="project" value="TreeGrafter"/>
</dbReference>
<dbReference type="InterPro" id="IPR016024">
    <property type="entry name" value="ARM-type_fold"/>
</dbReference>
<evidence type="ECO:0000313" key="12">
    <source>
        <dbReference type="EMBL" id="PRW57315.1"/>
    </source>
</evidence>
<dbReference type="InterPro" id="IPR011009">
    <property type="entry name" value="Kinase-like_dom_sf"/>
</dbReference>
<dbReference type="GO" id="GO:0005524">
    <property type="term" value="F:ATP binding"/>
    <property type="evidence" value="ECO:0007669"/>
    <property type="project" value="InterPro"/>
</dbReference>
<keyword evidence="4" id="KW-0808">Transferase</keyword>
<dbReference type="GO" id="GO:0006623">
    <property type="term" value="P:protein targeting to vacuole"/>
    <property type="evidence" value="ECO:0007669"/>
    <property type="project" value="TreeGrafter"/>
</dbReference>
<dbReference type="OrthoDB" id="242910at2759"/>
<feature type="region of interest" description="Disordered" evidence="10">
    <location>
        <begin position="409"/>
        <end position="490"/>
    </location>
</feature>
<dbReference type="InterPro" id="IPR036322">
    <property type="entry name" value="WD40_repeat_dom_sf"/>
</dbReference>
<dbReference type="Gene3D" id="2.130.10.10">
    <property type="entry name" value="YVTN repeat-like/Quinoprotein amine dehydrogenase"/>
    <property type="match status" value="2"/>
</dbReference>
<dbReference type="SUPFAM" id="SSF48371">
    <property type="entry name" value="ARM repeat"/>
    <property type="match status" value="1"/>
</dbReference>
<keyword evidence="6" id="KW-0547">Nucleotide-binding</keyword>
<evidence type="ECO:0000256" key="1">
    <source>
        <dbReference type="ARBA" id="ARBA00012513"/>
    </source>
</evidence>
<dbReference type="Pfam" id="PF22956">
    <property type="entry name" value="VPS15-like_hel"/>
    <property type="match status" value="1"/>
</dbReference>
<evidence type="ECO:0000313" key="13">
    <source>
        <dbReference type="Proteomes" id="UP000239899"/>
    </source>
</evidence>
<dbReference type="PROSITE" id="PS50082">
    <property type="entry name" value="WD_REPEATS_2"/>
    <property type="match status" value="2"/>
</dbReference>
<dbReference type="Proteomes" id="UP000239899">
    <property type="component" value="Unassembled WGS sequence"/>
</dbReference>
<evidence type="ECO:0000256" key="5">
    <source>
        <dbReference type="ARBA" id="ARBA00022737"/>
    </source>
</evidence>
<dbReference type="GO" id="GO:0045324">
    <property type="term" value="P:late endosome to vacuole transport"/>
    <property type="evidence" value="ECO:0007669"/>
    <property type="project" value="InterPro"/>
</dbReference>
<dbReference type="GO" id="GO:0071561">
    <property type="term" value="C:nucleus-vacuole junction"/>
    <property type="evidence" value="ECO:0007669"/>
    <property type="project" value="TreeGrafter"/>
</dbReference>
<keyword evidence="3 9" id="KW-0853">WD repeat</keyword>
<keyword evidence="8" id="KW-0067">ATP-binding</keyword>
<dbReference type="CDD" id="cd13980">
    <property type="entry name" value="STKc_Vps15"/>
    <property type="match status" value="1"/>
</dbReference>
<dbReference type="InterPro" id="IPR011989">
    <property type="entry name" value="ARM-like"/>
</dbReference>
<dbReference type="InterPro" id="IPR055231">
    <property type="entry name" value="2AA_helical"/>
</dbReference>
<keyword evidence="7" id="KW-0418">Kinase</keyword>
<dbReference type="Pfam" id="PF00400">
    <property type="entry name" value="WD40"/>
    <property type="match status" value="3"/>
</dbReference>
<feature type="repeat" description="WD" evidence="9">
    <location>
        <begin position="1110"/>
        <end position="1142"/>
    </location>
</feature>